<feature type="transmembrane region" description="Helical" evidence="1">
    <location>
        <begin position="106"/>
        <end position="122"/>
    </location>
</feature>
<reference evidence="2 3" key="2">
    <citation type="submission" date="2016-08" db="EMBL/GenBank/DDBJ databases">
        <title>Pervasive Adenine N6-methylation of Active Genes in Fungi.</title>
        <authorList>
            <consortium name="DOE Joint Genome Institute"/>
            <person name="Mondo S.J."/>
            <person name="Dannebaum R.O."/>
            <person name="Kuo R.C."/>
            <person name="Labutti K."/>
            <person name="Haridas S."/>
            <person name="Kuo A."/>
            <person name="Salamov A."/>
            <person name="Ahrendt S.R."/>
            <person name="Lipzen A."/>
            <person name="Sullivan W."/>
            <person name="Andreopoulos W.B."/>
            <person name="Clum A."/>
            <person name="Lindquist E."/>
            <person name="Daum C."/>
            <person name="Ramamoorthy G.K."/>
            <person name="Gryganskyi A."/>
            <person name="Culley D."/>
            <person name="Magnuson J.K."/>
            <person name="James T.Y."/>
            <person name="O'Malley M.A."/>
            <person name="Stajich J.E."/>
            <person name="Spatafora J.W."/>
            <person name="Visel A."/>
            <person name="Grigoriev I.V."/>
        </authorList>
    </citation>
    <scope>NUCLEOTIDE SEQUENCE [LARGE SCALE GENOMIC DNA]</scope>
    <source>
        <strain evidence="2 3">S4</strain>
    </source>
</reference>
<feature type="transmembrane region" description="Helical" evidence="1">
    <location>
        <begin position="224"/>
        <end position="246"/>
    </location>
</feature>
<protein>
    <submittedName>
        <fullName evidence="2">Uncharacterized protein</fullName>
    </submittedName>
</protein>
<organism evidence="2 3">
    <name type="scientific">Anaeromyces robustus</name>
    <dbReference type="NCBI Taxonomy" id="1754192"/>
    <lineage>
        <taxon>Eukaryota</taxon>
        <taxon>Fungi</taxon>
        <taxon>Fungi incertae sedis</taxon>
        <taxon>Chytridiomycota</taxon>
        <taxon>Chytridiomycota incertae sedis</taxon>
        <taxon>Neocallimastigomycetes</taxon>
        <taxon>Neocallimastigales</taxon>
        <taxon>Neocallimastigaceae</taxon>
        <taxon>Anaeromyces</taxon>
    </lineage>
</organism>
<dbReference type="EMBL" id="MCFG01000286">
    <property type="protein sequence ID" value="ORX76651.1"/>
    <property type="molecule type" value="Genomic_DNA"/>
</dbReference>
<feature type="transmembrane region" description="Helical" evidence="1">
    <location>
        <begin position="72"/>
        <end position="94"/>
    </location>
</feature>
<keyword evidence="1" id="KW-0472">Membrane</keyword>
<keyword evidence="3" id="KW-1185">Reference proteome</keyword>
<reference evidence="2 3" key="1">
    <citation type="submission" date="2016-08" db="EMBL/GenBank/DDBJ databases">
        <title>A Parts List for Fungal Cellulosomes Revealed by Comparative Genomics.</title>
        <authorList>
            <consortium name="DOE Joint Genome Institute"/>
            <person name="Haitjema C.H."/>
            <person name="Gilmore S.P."/>
            <person name="Henske J.K."/>
            <person name="Solomon K.V."/>
            <person name="De Groot R."/>
            <person name="Kuo A."/>
            <person name="Mondo S.J."/>
            <person name="Salamov A.A."/>
            <person name="Labutti K."/>
            <person name="Zhao Z."/>
            <person name="Chiniquy J."/>
            <person name="Barry K."/>
            <person name="Brewer H.M."/>
            <person name="Purvine S.O."/>
            <person name="Wright A.T."/>
            <person name="Boxma B."/>
            <person name="Van Alen T."/>
            <person name="Hackstein J.H."/>
            <person name="Baker S.E."/>
            <person name="Grigoriev I.V."/>
            <person name="O'Malley M.A."/>
        </authorList>
    </citation>
    <scope>NUCLEOTIDE SEQUENCE [LARGE SCALE GENOMIC DNA]</scope>
    <source>
        <strain evidence="2 3">S4</strain>
    </source>
</reference>
<feature type="transmembrane region" description="Helical" evidence="1">
    <location>
        <begin position="182"/>
        <end position="203"/>
    </location>
</feature>
<dbReference type="Proteomes" id="UP000193944">
    <property type="component" value="Unassembled WGS sequence"/>
</dbReference>
<comment type="caution">
    <text evidence="2">The sequence shown here is derived from an EMBL/GenBank/DDBJ whole genome shotgun (WGS) entry which is preliminary data.</text>
</comment>
<feature type="transmembrane region" description="Helical" evidence="1">
    <location>
        <begin position="143"/>
        <end position="162"/>
    </location>
</feature>
<gene>
    <name evidence="2" type="ORF">BCR32DRAFT_283945</name>
</gene>
<sequence>MSFMPYYNKTHDINFYNRTTIDTKTCYGKDVDNVIEGFLGEFKDSYLFTFVIQFIIVGLMYYNVGRGRYWRLLFYSSIAGLCGATIEHATVTYICRNSTINEPDSFNIMFLLNEVFWIINEYSIPYLNLIKMKAFSQSKTATYIKYSIYGLTVPFIFFRILIGIERAKRGYLYDQNIGVFHGYAFLFMALADLTCTFSILYFVRQQKKRVVIQTSNINHFVKHSSYTILITVDVISAILALLDFTINDSYTKDWIPEKYVLPFHCLKNAFVLILAADALIFKYSVNSSSANSSGKQQSYGGGNSSYNRYRSNTKSYIISEPNTTTNNNNNNYGMKKYAQNSIASISSPYNTTSTNTSFYSKAIENPTLNSKSIVKNYTHNNTTASGYEKGSPTGIYPQQNFGFLSQQQI</sequence>
<feature type="transmembrane region" description="Helical" evidence="1">
    <location>
        <begin position="266"/>
        <end position="285"/>
    </location>
</feature>
<feature type="transmembrane region" description="Helical" evidence="1">
    <location>
        <begin position="46"/>
        <end position="65"/>
    </location>
</feature>
<name>A0A1Y1WSY2_9FUNG</name>
<evidence type="ECO:0000313" key="2">
    <source>
        <dbReference type="EMBL" id="ORX76651.1"/>
    </source>
</evidence>
<keyword evidence="1" id="KW-1133">Transmembrane helix</keyword>
<evidence type="ECO:0000256" key="1">
    <source>
        <dbReference type="SAM" id="Phobius"/>
    </source>
</evidence>
<keyword evidence="1" id="KW-0812">Transmembrane</keyword>
<evidence type="ECO:0000313" key="3">
    <source>
        <dbReference type="Proteomes" id="UP000193944"/>
    </source>
</evidence>
<dbReference type="AlphaFoldDB" id="A0A1Y1WSY2"/>
<accession>A0A1Y1WSY2</accession>
<proteinExistence type="predicted"/>